<dbReference type="RefSeq" id="WP_036381226.1">
    <property type="nucleotide sequence ID" value="NZ_JALU01000020.1"/>
</dbReference>
<proteinExistence type="predicted"/>
<comment type="caution">
    <text evidence="3">The sequence shown here is derived from an EMBL/GenBank/DDBJ whole genome shotgun (WGS) entry which is preliminary data.</text>
</comment>
<dbReference type="Proteomes" id="UP000022645">
    <property type="component" value="Unassembled WGS sequence"/>
</dbReference>
<feature type="compositionally biased region" description="Low complexity" evidence="2">
    <location>
        <begin position="174"/>
        <end position="198"/>
    </location>
</feature>
<evidence type="ECO:0000256" key="1">
    <source>
        <dbReference type="SAM" id="Coils"/>
    </source>
</evidence>
<dbReference type="EMBL" id="JALU01000020">
    <property type="protein sequence ID" value="EUC52146.1"/>
    <property type="molecule type" value="Genomic_DNA"/>
</dbReference>
<dbReference type="AlphaFoldDB" id="X8ISZ6"/>
<name>X8ISZ6_9FIRM</name>
<sequence length="280" mass="31530">MNIKKMERASIILLILVCIGIMFTGCSKSVKEEAMNEVKALKASEYMTEDQKSIETLKKSFINSIDKAKDDNEIKKIVKQFRTEKKTFATRKDKIKAYKDLVIKQAGDKKAEAEKILKAYEKKLNAVKSNKELEKLTKEINAKITEKTGKSIEVTTSEIETSTPAGKEIQKQQASPASSRNSGSSAETPKSNSGSSSSKQKVWVVDKPAWTETKYKTETYTYTVYICGGREFPDYDSGYAYYCELGDAGTPSRLYPSTKTGTRQVPYTVTHPEQGHWEYR</sequence>
<accession>X8ISZ6</accession>
<keyword evidence="3" id="KW-0449">Lipoprotein</keyword>
<reference evidence="3 4" key="1">
    <citation type="submission" date="2014-01" db="EMBL/GenBank/DDBJ databases">
        <authorList>
            <person name="Durkin A.S."/>
            <person name="McCorrison J."/>
            <person name="Torralba M."/>
            <person name="Gillis M."/>
            <person name="Haft D.H."/>
            <person name="Methe B."/>
            <person name="Sutton G."/>
            <person name="Nelson K.E."/>
        </authorList>
    </citation>
    <scope>NUCLEOTIDE SEQUENCE [LARGE SCALE GENOMIC DNA]</scope>
    <source>
        <strain evidence="3 4">ATCC 33093</strain>
    </source>
</reference>
<protein>
    <submittedName>
        <fullName evidence="3">Putative lipoprotein</fullName>
    </submittedName>
</protein>
<organism evidence="3 4">
    <name type="scientific">Mogibacterium timidum ATCC 33093</name>
    <dbReference type="NCBI Taxonomy" id="1401079"/>
    <lineage>
        <taxon>Bacteria</taxon>
        <taxon>Bacillati</taxon>
        <taxon>Bacillota</taxon>
        <taxon>Clostridia</taxon>
        <taxon>Peptostreptococcales</taxon>
        <taxon>Anaerovoracaceae</taxon>
        <taxon>Mogibacterium</taxon>
    </lineage>
</organism>
<evidence type="ECO:0000256" key="2">
    <source>
        <dbReference type="SAM" id="MobiDB-lite"/>
    </source>
</evidence>
<dbReference type="PROSITE" id="PS51257">
    <property type="entry name" value="PROKAR_LIPOPROTEIN"/>
    <property type="match status" value="1"/>
</dbReference>
<evidence type="ECO:0000313" key="4">
    <source>
        <dbReference type="Proteomes" id="UP000022645"/>
    </source>
</evidence>
<keyword evidence="1" id="KW-0175">Coiled coil</keyword>
<feature type="region of interest" description="Disordered" evidence="2">
    <location>
        <begin position="155"/>
        <end position="202"/>
    </location>
</feature>
<feature type="coiled-coil region" evidence="1">
    <location>
        <begin position="103"/>
        <end position="146"/>
    </location>
</feature>
<evidence type="ECO:0000313" key="3">
    <source>
        <dbReference type="EMBL" id="EUC52146.1"/>
    </source>
</evidence>
<gene>
    <name evidence="3" type="ORF">HMPREF0581_0302</name>
</gene>